<dbReference type="Proteomes" id="UP000094313">
    <property type="component" value="Chromosome"/>
</dbReference>
<evidence type="ECO:0000313" key="3">
    <source>
        <dbReference type="EMBL" id="AOM79545.1"/>
    </source>
</evidence>
<evidence type="ECO:0000256" key="1">
    <source>
        <dbReference type="SAM" id="MobiDB-lite"/>
    </source>
</evidence>
<evidence type="ECO:0000313" key="4">
    <source>
        <dbReference type="Proteomes" id="UP000094313"/>
    </source>
</evidence>
<reference evidence="3 4" key="1">
    <citation type="submission" date="2016-08" db="EMBL/GenBank/DDBJ databases">
        <authorList>
            <person name="Seilhamer J.J."/>
        </authorList>
    </citation>
    <scope>NUCLEOTIDE SEQUENCE [LARGE SCALE GENOMIC DNA]</scope>
    <source>
        <strain evidence="3 4">DX4</strain>
    </source>
</reference>
<feature type="transmembrane region" description="Helical" evidence="2">
    <location>
        <begin position="45"/>
        <end position="66"/>
    </location>
</feature>
<dbReference type="EMBL" id="CP017141">
    <property type="protein sequence ID" value="AOM79545.1"/>
    <property type="molecule type" value="Genomic_DNA"/>
</dbReference>
<dbReference type="RefSeq" id="WP_069381207.1">
    <property type="nucleotide sequence ID" value="NZ_CP017141.1"/>
</dbReference>
<protein>
    <recommendedName>
        <fullName evidence="5">Outer membrane protein beta-barrel domain-containing protein</fullName>
    </recommendedName>
</protein>
<evidence type="ECO:0008006" key="5">
    <source>
        <dbReference type="Google" id="ProtNLM"/>
    </source>
</evidence>
<name>A0A1D7QLJ6_9SPHI</name>
<dbReference type="KEGG" id="psty:BFS30_21720"/>
<dbReference type="OrthoDB" id="1523584at2"/>
<sequence length="368" mass="40431">MKDEHNIDQLFRAGLGDPEIPFHEMDWEKMSEKLDAYEKKRILPIWWFAGAGIAATLLVFLFTILLEEEPVNKKMLKAKVQNPGKEAVAVPVPAPAELAVKDWSSTRSDHRSKPGLSHKNQAELPSGNLMPVSMLTAKVSYSGLRPFQGDTVKFIPMKVHQEGIVVKAPRYAVVKRSGLSFSIMAAPDISGTGANVSQKISSNIGLMVTYPLSNKISVSTGLIYAKKLYNSAGIAAADNGYGNQAWEVNADCRVLDIPVNVNYQVFKKQKIAISLNTGLSSYLMLNERYELRSGPDRSLSRVEVSNKNQHILGIANLSVSVERKLNSSMSIGLQPFVKLPLTGIGNYDVKLNSTGVSVFLNFGKPRIK</sequence>
<evidence type="ECO:0000256" key="2">
    <source>
        <dbReference type="SAM" id="Phobius"/>
    </source>
</evidence>
<feature type="region of interest" description="Disordered" evidence="1">
    <location>
        <begin position="102"/>
        <end position="124"/>
    </location>
</feature>
<dbReference type="AlphaFoldDB" id="A0A1D7QLJ6"/>
<accession>A0A1D7QLJ6</accession>
<keyword evidence="2" id="KW-1133">Transmembrane helix</keyword>
<keyword evidence="4" id="KW-1185">Reference proteome</keyword>
<keyword evidence="2" id="KW-0472">Membrane</keyword>
<organism evidence="3 4">
    <name type="scientific">Pedobacter steynii</name>
    <dbReference type="NCBI Taxonomy" id="430522"/>
    <lineage>
        <taxon>Bacteria</taxon>
        <taxon>Pseudomonadati</taxon>
        <taxon>Bacteroidota</taxon>
        <taxon>Sphingobacteriia</taxon>
        <taxon>Sphingobacteriales</taxon>
        <taxon>Sphingobacteriaceae</taxon>
        <taxon>Pedobacter</taxon>
    </lineage>
</organism>
<gene>
    <name evidence="3" type="ORF">BFS30_21720</name>
</gene>
<keyword evidence="2" id="KW-0812">Transmembrane</keyword>
<proteinExistence type="predicted"/>